<evidence type="ECO:0000259" key="2">
    <source>
        <dbReference type="Pfam" id="PF03886"/>
    </source>
</evidence>
<dbReference type="InterPro" id="IPR005586">
    <property type="entry name" value="ABC_trans_aux"/>
</dbReference>
<dbReference type="SUPFAM" id="SSF159594">
    <property type="entry name" value="XCC0632-like"/>
    <property type="match status" value="1"/>
</dbReference>
<accession>A0ABS5HDE2</accession>
<organism evidence="3 4">
    <name type="scientific">Marinomonas vulgaris</name>
    <dbReference type="NCBI Taxonomy" id="2823372"/>
    <lineage>
        <taxon>Bacteria</taxon>
        <taxon>Pseudomonadati</taxon>
        <taxon>Pseudomonadota</taxon>
        <taxon>Gammaproteobacteria</taxon>
        <taxon>Oceanospirillales</taxon>
        <taxon>Oceanospirillaceae</taxon>
        <taxon>Marinomonas</taxon>
    </lineage>
</organism>
<gene>
    <name evidence="3" type="ORF">J9B83_08410</name>
</gene>
<dbReference type="EMBL" id="JAGSSV010000008">
    <property type="protein sequence ID" value="MBR7888969.1"/>
    <property type="molecule type" value="Genomic_DNA"/>
</dbReference>
<feature type="chain" id="PRO_5046309647" evidence="1">
    <location>
        <begin position="22"/>
        <end position="200"/>
    </location>
</feature>
<proteinExistence type="predicted"/>
<reference evidence="4" key="2">
    <citation type="submission" date="2023-07" db="EMBL/GenBank/DDBJ databases">
        <title>Marinomonas vulgaris A79, complete genome.</title>
        <authorList>
            <person name="Ying J.-J."/>
        </authorList>
    </citation>
    <scope>NUCLEOTIDE SEQUENCE [LARGE SCALE GENOMIC DNA]</scope>
    <source>
        <strain evidence="4">A79</strain>
    </source>
</reference>
<evidence type="ECO:0000313" key="4">
    <source>
        <dbReference type="Proteomes" id="UP000679722"/>
    </source>
</evidence>
<dbReference type="Proteomes" id="UP000679722">
    <property type="component" value="Unassembled WGS sequence"/>
</dbReference>
<keyword evidence="1" id="KW-0732">Signal</keyword>
<comment type="caution">
    <text evidence="3">The sequence shown here is derived from an EMBL/GenBank/DDBJ whole genome shotgun (WGS) entry which is preliminary data.</text>
</comment>
<evidence type="ECO:0000256" key="1">
    <source>
        <dbReference type="SAM" id="SignalP"/>
    </source>
</evidence>
<keyword evidence="4" id="KW-1185">Reference proteome</keyword>
<evidence type="ECO:0000313" key="3">
    <source>
        <dbReference type="EMBL" id="MBR7888969.1"/>
    </source>
</evidence>
<dbReference type="RefSeq" id="WP_211536314.1">
    <property type="nucleotide sequence ID" value="NZ_JAGSSV010000008.1"/>
</dbReference>
<reference evidence="3 4" key="1">
    <citation type="submission" date="2021-04" db="EMBL/GenBank/DDBJ databases">
        <authorList>
            <person name="Sun C."/>
        </authorList>
    </citation>
    <scope>NUCLEOTIDE SEQUENCE [LARGE SCALE GENOMIC DNA]</scope>
    <source>
        <strain evidence="3 4">A79</strain>
    </source>
</reference>
<dbReference type="Gene3D" id="3.40.50.10610">
    <property type="entry name" value="ABC-type transport auxiliary lipoprotein component"/>
    <property type="match status" value="1"/>
</dbReference>
<dbReference type="PROSITE" id="PS51257">
    <property type="entry name" value="PROKAR_LIPOPROTEIN"/>
    <property type="match status" value="1"/>
</dbReference>
<protein>
    <submittedName>
        <fullName evidence="3">Membrane integrity-associated transporter subunit PqiC</fullName>
    </submittedName>
</protein>
<dbReference type="Pfam" id="PF03886">
    <property type="entry name" value="ABC_trans_aux"/>
    <property type="match status" value="1"/>
</dbReference>
<feature type="signal peptide" evidence="1">
    <location>
        <begin position="1"/>
        <end position="21"/>
    </location>
</feature>
<feature type="domain" description="ABC-type transport auxiliary lipoprotein component" evidence="2">
    <location>
        <begin position="34"/>
        <end position="178"/>
    </location>
</feature>
<name>A0ABS5HDE2_9GAMM</name>
<sequence length="200" mass="22133">MIINKRLLSIGVLSGWLLGCAAPVAPPSKEYLLLDAKLEQVSALPTSAQSVQLMPVVVANYLAGNDIVLVSKEGVVHRSQQNLWAESLSAQLTRLTQQRLENTLPQLSWFSGQRLPAYAIAELSIEVDKFYADLEGQVHLSGRWQLMSAEGEVWRTQAFYVQSSLNADGYTVLVQTLSLSWFDEVVNPMANQISQVFKSP</sequence>